<dbReference type="Proteomes" id="UP001055811">
    <property type="component" value="Linkage Group LG05"/>
</dbReference>
<organism evidence="1 2">
    <name type="scientific">Cichorium intybus</name>
    <name type="common">Chicory</name>
    <dbReference type="NCBI Taxonomy" id="13427"/>
    <lineage>
        <taxon>Eukaryota</taxon>
        <taxon>Viridiplantae</taxon>
        <taxon>Streptophyta</taxon>
        <taxon>Embryophyta</taxon>
        <taxon>Tracheophyta</taxon>
        <taxon>Spermatophyta</taxon>
        <taxon>Magnoliopsida</taxon>
        <taxon>eudicotyledons</taxon>
        <taxon>Gunneridae</taxon>
        <taxon>Pentapetalae</taxon>
        <taxon>asterids</taxon>
        <taxon>campanulids</taxon>
        <taxon>Asterales</taxon>
        <taxon>Asteraceae</taxon>
        <taxon>Cichorioideae</taxon>
        <taxon>Cichorieae</taxon>
        <taxon>Cichoriinae</taxon>
        <taxon>Cichorium</taxon>
    </lineage>
</organism>
<name>A0ACB9CVI3_CICIN</name>
<evidence type="ECO:0000313" key="2">
    <source>
        <dbReference type="Proteomes" id="UP001055811"/>
    </source>
</evidence>
<reference evidence="2" key="1">
    <citation type="journal article" date="2022" name="Mol. Ecol. Resour.">
        <title>The genomes of chicory, endive, great burdock and yacon provide insights into Asteraceae palaeo-polyploidization history and plant inulin production.</title>
        <authorList>
            <person name="Fan W."/>
            <person name="Wang S."/>
            <person name="Wang H."/>
            <person name="Wang A."/>
            <person name="Jiang F."/>
            <person name="Liu H."/>
            <person name="Zhao H."/>
            <person name="Xu D."/>
            <person name="Zhang Y."/>
        </authorList>
    </citation>
    <scope>NUCLEOTIDE SEQUENCE [LARGE SCALE GENOMIC DNA]</scope>
    <source>
        <strain evidence="2">cv. Punajuju</strain>
    </source>
</reference>
<sequence>MSANGGDAEKSVAHFNLSPTSALKIQKGDITRWFIDSSSDAIHKREIDLPSLKQNNNCQRKDKLMEA</sequence>
<reference evidence="1 2" key="2">
    <citation type="journal article" date="2022" name="Mol. Ecol. Resour.">
        <title>The genomes of chicory, endive, great burdock and yacon provide insights into Asteraceae paleo-polyploidization history and plant inulin production.</title>
        <authorList>
            <person name="Fan W."/>
            <person name="Wang S."/>
            <person name="Wang H."/>
            <person name="Wang A."/>
            <person name="Jiang F."/>
            <person name="Liu H."/>
            <person name="Zhao H."/>
            <person name="Xu D."/>
            <person name="Zhang Y."/>
        </authorList>
    </citation>
    <scope>NUCLEOTIDE SEQUENCE [LARGE SCALE GENOMIC DNA]</scope>
    <source>
        <strain evidence="2">cv. Punajuju</strain>
        <tissue evidence="1">Leaves</tissue>
    </source>
</reference>
<evidence type="ECO:0000313" key="1">
    <source>
        <dbReference type="EMBL" id="KAI3738256.1"/>
    </source>
</evidence>
<keyword evidence="2" id="KW-1185">Reference proteome</keyword>
<comment type="caution">
    <text evidence="1">The sequence shown here is derived from an EMBL/GenBank/DDBJ whole genome shotgun (WGS) entry which is preliminary data.</text>
</comment>
<accession>A0ACB9CVI3</accession>
<protein>
    <submittedName>
        <fullName evidence="1">Uncharacterized protein</fullName>
    </submittedName>
</protein>
<dbReference type="EMBL" id="CM042013">
    <property type="protein sequence ID" value="KAI3738256.1"/>
    <property type="molecule type" value="Genomic_DNA"/>
</dbReference>
<proteinExistence type="predicted"/>
<gene>
    <name evidence="1" type="ORF">L2E82_28279</name>
</gene>